<evidence type="ECO:0000256" key="9">
    <source>
        <dbReference type="PROSITE-ProRule" id="PRU00176"/>
    </source>
</evidence>
<dbReference type="PROSITE" id="PS50102">
    <property type="entry name" value="RRM"/>
    <property type="match status" value="4"/>
</dbReference>
<dbReference type="InterPro" id="IPR002004">
    <property type="entry name" value="PABP_HYD_C"/>
</dbReference>
<evidence type="ECO:0000256" key="3">
    <source>
        <dbReference type="ARBA" id="ARBA00008557"/>
    </source>
</evidence>
<protein>
    <recommendedName>
        <fullName evidence="10">Polyadenylate-binding protein</fullName>
        <shortName evidence="10">PABP</shortName>
    </recommendedName>
</protein>
<dbReference type="InterPro" id="IPR036053">
    <property type="entry name" value="PABP-dom"/>
</dbReference>
<keyword evidence="5" id="KW-0677">Repeat</keyword>
<dbReference type="CDD" id="cd12380">
    <property type="entry name" value="RRM3_I_PABPs"/>
    <property type="match status" value="1"/>
</dbReference>
<dbReference type="SUPFAM" id="SSF63570">
    <property type="entry name" value="PABC (PABP) domain"/>
    <property type="match status" value="1"/>
</dbReference>
<dbReference type="PANTHER" id="PTHR24012">
    <property type="entry name" value="RNA BINDING PROTEIN"/>
    <property type="match status" value="1"/>
</dbReference>
<evidence type="ECO:0000313" key="14">
    <source>
        <dbReference type="EMBL" id="KAJ7976863.1"/>
    </source>
</evidence>
<feature type="compositionally biased region" description="Polar residues" evidence="11">
    <location>
        <begin position="513"/>
        <end position="534"/>
    </location>
</feature>
<evidence type="ECO:0000256" key="10">
    <source>
        <dbReference type="RuleBase" id="RU362004"/>
    </source>
</evidence>
<organism evidence="14 15">
    <name type="scientific">Quillaja saponaria</name>
    <name type="common">Soap bark tree</name>
    <dbReference type="NCBI Taxonomy" id="32244"/>
    <lineage>
        <taxon>Eukaryota</taxon>
        <taxon>Viridiplantae</taxon>
        <taxon>Streptophyta</taxon>
        <taxon>Embryophyta</taxon>
        <taxon>Tracheophyta</taxon>
        <taxon>Spermatophyta</taxon>
        <taxon>Magnoliopsida</taxon>
        <taxon>eudicotyledons</taxon>
        <taxon>Gunneridae</taxon>
        <taxon>Pentapetalae</taxon>
        <taxon>rosids</taxon>
        <taxon>fabids</taxon>
        <taxon>Fabales</taxon>
        <taxon>Quillajaceae</taxon>
        <taxon>Quillaja</taxon>
    </lineage>
</organism>
<dbReference type="EMBL" id="JARAOO010000003">
    <property type="protein sequence ID" value="KAJ7976863.1"/>
    <property type="molecule type" value="Genomic_DNA"/>
</dbReference>
<comment type="similarity">
    <text evidence="3 10">Belongs to the polyadenylate-binding protein type-1 family.</text>
</comment>
<dbReference type="FunFam" id="3.30.70.330:FF:000499">
    <property type="entry name" value="Polyadenylate-binding protein"/>
    <property type="match status" value="1"/>
</dbReference>
<dbReference type="InterPro" id="IPR012677">
    <property type="entry name" value="Nucleotide-bd_a/b_plait_sf"/>
</dbReference>
<evidence type="ECO:0000256" key="2">
    <source>
        <dbReference type="ARBA" id="ARBA00004496"/>
    </source>
</evidence>
<dbReference type="GO" id="GO:0005634">
    <property type="term" value="C:nucleus"/>
    <property type="evidence" value="ECO:0007669"/>
    <property type="project" value="UniProtKB-SubCell"/>
</dbReference>
<dbReference type="GO" id="GO:0003723">
    <property type="term" value="F:RNA binding"/>
    <property type="evidence" value="ECO:0007669"/>
    <property type="project" value="UniProtKB-UniRule"/>
</dbReference>
<dbReference type="Gene3D" id="3.30.70.330">
    <property type="match status" value="4"/>
</dbReference>
<dbReference type="Gene3D" id="1.10.1900.10">
    <property type="entry name" value="c-terminal domain of poly(a) binding protein"/>
    <property type="match status" value="1"/>
</dbReference>
<keyword evidence="7" id="KW-0539">Nucleus</keyword>
<dbReference type="GO" id="GO:0005737">
    <property type="term" value="C:cytoplasm"/>
    <property type="evidence" value="ECO:0007669"/>
    <property type="project" value="UniProtKB-SubCell"/>
</dbReference>
<dbReference type="Pfam" id="PF00076">
    <property type="entry name" value="RRM_1"/>
    <property type="match status" value="4"/>
</dbReference>
<dbReference type="SMART" id="SM00361">
    <property type="entry name" value="RRM_1"/>
    <property type="match status" value="3"/>
</dbReference>
<dbReference type="FunFam" id="3.30.70.330:FF:000500">
    <property type="entry name" value="Polyadenylate-binding protein"/>
    <property type="match status" value="1"/>
</dbReference>
<dbReference type="NCBIfam" id="TIGR01628">
    <property type="entry name" value="PABP-1234"/>
    <property type="match status" value="1"/>
</dbReference>
<dbReference type="PROSITE" id="PS51309">
    <property type="entry name" value="PABC"/>
    <property type="match status" value="1"/>
</dbReference>
<comment type="subcellular location">
    <subcellularLocation>
        <location evidence="2 10">Cytoplasm</location>
    </subcellularLocation>
    <subcellularLocation>
        <location evidence="1">Nucleus</location>
    </subcellularLocation>
</comment>
<feature type="domain" description="PABC" evidence="13">
    <location>
        <begin position="566"/>
        <end position="643"/>
    </location>
</feature>
<dbReference type="InterPro" id="IPR035979">
    <property type="entry name" value="RBD_domain_sf"/>
</dbReference>
<keyword evidence="6 9" id="KW-0694">RNA-binding</keyword>
<evidence type="ECO:0000256" key="8">
    <source>
        <dbReference type="ARBA" id="ARBA00054110"/>
    </source>
</evidence>
<evidence type="ECO:0000256" key="5">
    <source>
        <dbReference type="ARBA" id="ARBA00022737"/>
    </source>
</evidence>
<feature type="domain" description="RRM" evidence="12">
    <location>
        <begin position="219"/>
        <end position="296"/>
    </location>
</feature>
<keyword evidence="4 10" id="KW-0963">Cytoplasm</keyword>
<dbReference type="FunFam" id="1.10.1900.10:FF:000004">
    <property type="entry name" value="Polyadenylate-binding protein"/>
    <property type="match status" value="1"/>
</dbReference>
<dbReference type="FunFam" id="3.30.70.330:FF:000782">
    <property type="entry name" value="Polyadenylate-binding protein"/>
    <property type="match status" value="1"/>
</dbReference>
<evidence type="ECO:0000256" key="4">
    <source>
        <dbReference type="ARBA" id="ARBA00022490"/>
    </source>
</evidence>
<dbReference type="SMART" id="SM00517">
    <property type="entry name" value="PolyA"/>
    <property type="match status" value="1"/>
</dbReference>
<reference evidence="14" key="1">
    <citation type="journal article" date="2023" name="Science">
        <title>Elucidation of the pathway for biosynthesis of saponin adjuvants from the soapbark tree.</title>
        <authorList>
            <person name="Reed J."/>
            <person name="Orme A."/>
            <person name="El-Demerdash A."/>
            <person name="Owen C."/>
            <person name="Martin L.B.B."/>
            <person name="Misra R.C."/>
            <person name="Kikuchi S."/>
            <person name="Rejzek M."/>
            <person name="Martin A.C."/>
            <person name="Harkess A."/>
            <person name="Leebens-Mack J."/>
            <person name="Louveau T."/>
            <person name="Stephenson M.J."/>
            <person name="Osbourn A."/>
        </authorList>
    </citation>
    <scope>NUCLEOTIDE SEQUENCE</scope>
    <source>
        <strain evidence="14">S10</strain>
    </source>
</reference>
<name>A0AAD7Q8H2_QUISA</name>
<sequence length="663" mass="74008">MLKFIRTDINLQKIPNNDRLAFGVFFDQWRLLLLFPPLRRSLYVGDLLPDVTEGQLFDAFSEFKSLASVRVCRDSSTSRSLCYGYVNFISAQDAIRAIEAKNHSELNGKVIRVMWSHRDPDARKSGVGNLFVKNLAESIDNMRFQELFQEFGNILSCKVAMSEDGKSKGYGFVQFESEESANAAIEKLNGSTVEDKEIYVGKFVRKGDRVLPSPDAKYTNLYVKNLDPDVTEELLQEKFSVFGKIASLVVAKDENGLSRGFGFVNFDNPEEAKRALEKMNGTELGSKTLFVARAQKKAEREQILRHQFEEKRKEQIMNYEGSNVYIKNIDDDVTDEELRAHFSPCGTITSLKLMRDEKGITRGFGFVSFSTPEEANKAVSTLHGNMFHRKRLYVSIAQRKEDRQARLQLQCAQHFTLAGRSTAVIPGGYPPYYYTAPGVVSQMPPPPGLMYQSLSLRPGWRANGFAPPAWPSFQPSPVPIVASTPRLRRQNRGRMNGHTISQTNAHSVLSTLHVQQPAQSVSSTKESSNQQRTGQVKYVPNGHQREMDKSSRVSSTASNSAGGTQGSKMLHSKLAAATPEKQKQILGEHLYPLVQKHKPALAAKITGMLLEMDNGELLLLLESPESLSAKVEEAVHVLKNSMTKVPGQDALHPNYLSAEVAVN</sequence>
<feature type="domain" description="RRM" evidence="12">
    <location>
        <begin position="40"/>
        <end position="118"/>
    </location>
</feature>
<gene>
    <name evidence="14" type="ORF">O6P43_006582</name>
</gene>
<dbReference type="SMART" id="SM00360">
    <property type="entry name" value="RRM"/>
    <property type="match status" value="4"/>
</dbReference>
<dbReference type="Proteomes" id="UP001163823">
    <property type="component" value="Chromosome 3"/>
</dbReference>
<comment type="caution">
    <text evidence="14">The sequence shown here is derived from an EMBL/GenBank/DDBJ whole genome shotgun (WGS) entry which is preliminary data.</text>
</comment>
<evidence type="ECO:0000256" key="6">
    <source>
        <dbReference type="ARBA" id="ARBA00022884"/>
    </source>
</evidence>
<dbReference type="CDD" id="cd12381">
    <property type="entry name" value="RRM4_I_PABPs"/>
    <property type="match status" value="1"/>
</dbReference>
<evidence type="ECO:0000256" key="1">
    <source>
        <dbReference type="ARBA" id="ARBA00004123"/>
    </source>
</evidence>
<dbReference type="KEGG" id="qsa:O6P43_006582"/>
<dbReference type="Pfam" id="PF00658">
    <property type="entry name" value="MLLE"/>
    <property type="match status" value="1"/>
</dbReference>
<dbReference type="AlphaFoldDB" id="A0AAD7Q8H2"/>
<evidence type="ECO:0000313" key="15">
    <source>
        <dbReference type="Proteomes" id="UP001163823"/>
    </source>
</evidence>
<dbReference type="FunFam" id="3.30.70.330:FF:000003">
    <property type="entry name" value="Polyadenylate-binding protein"/>
    <property type="match status" value="1"/>
</dbReference>
<comment type="function">
    <text evidence="8">Binds the poly(A) tail of mRNA. Appears to be an important mediator of the multiple roles of the poly(A) tail in mRNA biogenesis, stability and translation.</text>
</comment>
<accession>A0AAD7Q8H2</accession>
<dbReference type="InterPro" id="IPR003954">
    <property type="entry name" value="RRM_euk-type"/>
</dbReference>
<dbReference type="SUPFAM" id="SSF54928">
    <property type="entry name" value="RNA-binding domain, RBD"/>
    <property type="match status" value="3"/>
</dbReference>
<evidence type="ECO:0000259" key="12">
    <source>
        <dbReference type="PROSITE" id="PS50102"/>
    </source>
</evidence>
<dbReference type="InterPro" id="IPR045305">
    <property type="entry name" value="RRM2_I_PABPs"/>
</dbReference>
<feature type="region of interest" description="Disordered" evidence="11">
    <location>
        <begin position="513"/>
        <end position="568"/>
    </location>
</feature>
<evidence type="ECO:0000259" key="13">
    <source>
        <dbReference type="PROSITE" id="PS51309"/>
    </source>
</evidence>
<dbReference type="InterPro" id="IPR006515">
    <property type="entry name" value="PABP_1234"/>
</dbReference>
<proteinExistence type="inferred from homology"/>
<evidence type="ECO:0000256" key="11">
    <source>
        <dbReference type="SAM" id="MobiDB-lite"/>
    </source>
</evidence>
<feature type="domain" description="RRM" evidence="12">
    <location>
        <begin position="128"/>
        <end position="205"/>
    </location>
</feature>
<dbReference type="InterPro" id="IPR000504">
    <property type="entry name" value="RRM_dom"/>
</dbReference>
<feature type="domain" description="RRM" evidence="12">
    <location>
        <begin position="322"/>
        <end position="399"/>
    </location>
</feature>
<keyword evidence="15" id="KW-1185">Reference proteome</keyword>
<evidence type="ECO:0000256" key="7">
    <source>
        <dbReference type="ARBA" id="ARBA00023242"/>
    </source>
</evidence>
<dbReference type="CDD" id="cd12379">
    <property type="entry name" value="RRM2_I_PABPs"/>
    <property type="match status" value="1"/>
</dbReference>